<dbReference type="SMART" id="SM00233">
    <property type="entry name" value="PH"/>
    <property type="match status" value="1"/>
</dbReference>
<gene>
    <name evidence="5" type="ORF">KUCA_T00002332001</name>
</gene>
<evidence type="ECO:0000313" key="6">
    <source>
        <dbReference type="Proteomes" id="UP000019384"/>
    </source>
</evidence>
<feature type="compositionally biased region" description="Basic and acidic residues" evidence="3">
    <location>
        <begin position="80"/>
        <end position="93"/>
    </location>
</feature>
<dbReference type="RefSeq" id="XP_022458366.1">
    <property type="nucleotide sequence ID" value="XM_022602576.1"/>
</dbReference>
<dbReference type="PANTHER" id="PTHR36100">
    <property type="entry name" value="BUD SITE SELECTION PROTEIN 4"/>
    <property type="match status" value="1"/>
</dbReference>
<dbReference type="PANTHER" id="PTHR36100:SF1">
    <property type="entry name" value="BUD SITE SELECTION PROTEIN 4"/>
    <property type="match status" value="1"/>
</dbReference>
<dbReference type="GO" id="GO:0097271">
    <property type="term" value="P:protein localization to bud neck"/>
    <property type="evidence" value="ECO:0007669"/>
    <property type="project" value="TreeGrafter"/>
</dbReference>
<keyword evidence="1" id="KW-0132">Cell division</keyword>
<dbReference type="SUPFAM" id="SSF50729">
    <property type="entry name" value="PH domain-like"/>
    <property type="match status" value="1"/>
</dbReference>
<dbReference type="InterPro" id="IPR001849">
    <property type="entry name" value="PH_domain"/>
</dbReference>
<feature type="region of interest" description="Disordered" evidence="3">
    <location>
        <begin position="461"/>
        <end position="485"/>
    </location>
</feature>
<keyword evidence="2" id="KW-0131">Cell cycle</keyword>
<proteinExistence type="predicted"/>
<dbReference type="Gene3D" id="2.30.29.30">
    <property type="entry name" value="Pleckstrin-homology domain (PH domain)/Phosphotyrosine-binding domain (PTB)"/>
    <property type="match status" value="1"/>
</dbReference>
<reference evidence="5" key="2">
    <citation type="submission" date="2014-02" db="EMBL/GenBank/DDBJ databases">
        <title>Complete DNA sequence of /Kuraishia capsulata/ illustrates novel genomic features among budding yeasts (/Saccharomycotina/).</title>
        <authorList>
            <person name="Morales L."/>
            <person name="Noel B."/>
            <person name="Porcel B."/>
            <person name="Marcet-Houben M."/>
            <person name="Hullo M-F."/>
            <person name="Sacerdot C."/>
            <person name="Tekaia F."/>
            <person name="Leh-Louis V."/>
            <person name="Despons L."/>
            <person name="Khanna V."/>
            <person name="Aury J-M."/>
            <person name="Barbe V."/>
            <person name="Couloux A."/>
            <person name="Labadie K."/>
            <person name="Pelletier E."/>
            <person name="Souciet J-L."/>
            <person name="Boekhout T."/>
            <person name="Gabaldon T."/>
            <person name="Wincker P."/>
            <person name="Dujon B."/>
        </authorList>
    </citation>
    <scope>NUCLEOTIDE SEQUENCE</scope>
    <source>
        <strain evidence="5">CBS 1993</strain>
    </source>
</reference>
<dbReference type="Pfam" id="PF00169">
    <property type="entry name" value="PH"/>
    <property type="match status" value="1"/>
</dbReference>
<dbReference type="GeneID" id="34519754"/>
<dbReference type="CDD" id="cd13278">
    <property type="entry name" value="PH_Bud4"/>
    <property type="match status" value="1"/>
</dbReference>
<accession>W6MVK4</accession>
<dbReference type="EMBL" id="HG793127">
    <property type="protein sequence ID" value="CDK26360.1"/>
    <property type="molecule type" value="Genomic_DNA"/>
</dbReference>
<name>W6MVK4_9ASCO</name>
<organism evidence="5 6">
    <name type="scientific">Kuraishia capsulata CBS 1993</name>
    <dbReference type="NCBI Taxonomy" id="1382522"/>
    <lineage>
        <taxon>Eukaryota</taxon>
        <taxon>Fungi</taxon>
        <taxon>Dikarya</taxon>
        <taxon>Ascomycota</taxon>
        <taxon>Saccharomycotina</taxon>
        <taxon>Pichiomycetes</taxon>
        <taxon>Pichiales</taxon>
        <taxon>Pichiaceae</taxon>
        <taxon>Kuraishia</taxon>
    </lineage>
</organism>
<dbReference type="GO" id="GO:0007120">
    <property type="term" value="P:axial cellular bud site selection"/>
    <property type="evidence" value="ECO:0007669"/>
    <property type="project" value="TreeGrafter"/>
</dbReference>
<evidence type="ECO:0000313" key="5">
    <source>
        <dbReference type="EMBL" id="CDK26360.1"/>
    </source>
</evidence>
<feature type="domain" description="PH" evidence="4">
    <location>
        <begin position="1184"/>
        <end position="1309"/>
    </location>
</feature>
<evidence type="ECO:0000256" key="3">
    <source>
        <dbReference type="SAM" id="MobiDB-lite"/>
    </source>
</evidence>
<dbReference type="InterPro" id="IPR052007">
    <property type="entry name" value="Bud4"/>
</dbReference>
<evidence type="ECO:0000256" key="1">
    <source>
        <dbReference type="ARBA" id="ARBA00022618"/>
    </source>
</evidence>
<dbReference type="GO" id="GO:0005525">
    <property type="term" value="F:GTP binding"/>
    <property type="evidence" value="ECO:0007669"/>
    <property type="project" value="TreeGrafter"/>
</dbReference>
<keyword evidence="6" id="KW-1185">Reference proteome</keyword>
<feature type="region of interest" description="Disordered" evidence="3">
    <location>
        <begin position="352"/>
        <end position="372"/>
    </location>
</feature>
<dbReference type="InterPro" id="IPR011993">
    <property type="entry name" value="PH-like_dom_sf"/>
</dbReference>
<feature type="region of interest" description="Disordered" evidence="3">
    <location>
        <begin position="500"/>
        <end position="519"/>
    </location>
</feature>
<dbReference type="STRING" id="1382522.W6MVK4"/>
<dbReference type="OrthoDB" id="2123378at2759"/>
<feature type="compositionally biased region" description="Polar residues" evidence="3">
    <location>
        <begin position="49"/>
        <end position="76"/>
    </location>
</feature>
<feature type="compositionally biased region" description="Polar residues" evidence="3">
    <location>
        <begin position="352"/>
        <end position="369"/>
    </location>
</feature>
<reference evidence="5" key="1">
    <citation type="submission" date="2013-12" db="EMBL/GenBank/DDBJ databases">
        <authorList>
            <person name="Genoscope - CEA"/>
        </authorList>
    </citation>
    <scope>NUCLEOTIDE SEQUENCE</scope>
    <source>
        <strain evidence="5">CBS 1993</strain>
    </source>
</reference>
<evidence type="ECO:0000259" key="4">
    <source>
        <dbReference type="PROSITE" id="PS50003"/>
    </source>
</evidence>
<feature type="region of interest" description="Disordered" evidence="3">
    <location>
        <begin position="926"/>
        <end position="945"/>
    </location>
</feature>
<dbReference type="PROSITE" id="PS50003">
    <property type="entry name" value="PH_DOMAIN"/>
    <property type="match status" value="1"/>
</dbReference>
<dbReference type="GO" id="GO:0000142">
    <property type="term" value="C:cellular bud neck contractile ring"/>
    <property type="evidence" value="ECO:0007669"/>
    <property type="project" value="TreeGrafter"/>
</dbReference>
<feature type="region of interest" description="Disordered" evidence="3">
    <location>
        <begin position="416"/>
        <end position="440"/>
    </location>
</feature>
<dbReference type="Proteomes" id="UP000019384">
    <property type="component" value="Unassembled WGS sequence"/>
</dbReference>
<evidence type="ECO:0000256" key="2">
    <source>
        <dbReference type="ARBA" id="ARBA00023306"/>
    </source>
</evidence>
<sequence>MATSHNDSAMLAEKEHYQHKHSAIDDMFGVENRSVEMLIEELKSESLLQISDDSENSISMDKSPTKPLNISRSEISLHNVLDDDGLHRSDSKLKGPRNLQQTQSSPMAKVKGLKVSATPLVSPSKKVQIDFSPPKVMEYDQMTSEEENTSRSGDENDTSESSATEPVHQWAASPSRPFSEKGLHGKPLPPIRPSPSDISIRSMPNMRFENSIMALHSPEKVSNQFNSSDDSGASEDVSMTADDLIFQQKKIPMEQRLSAMLESPKSKEVLNFDNDNYLEDERLGLLRQKSDVRRNKKGRETYLDDVLLHKIKIDDENQELGPEDLGDLYEPDVRNTKGNQLTLCLEKTTSHQSQASMLSTERNLETTDGGSVAKPISLKDGMKGFSDELLLELVQAPQSAQSSQQVKETVEIDNVKPLEPPFSGQISTPQTHERKSSVSSVLSPSKVGQFFYGMGKSVSTRFSGNETKDTGNEADLSGNGIAHTGNASRNVSIATANESIVSQSEADSDYKSAEENFYSSEDEEFGPIIASRNANSDTSGLTKSSTLQDVSKAAFSAADTEDDKTDTEFSGNSTEELLVVNKQRLLNPADISEDHLANSTEISEENHEGNSESTIDMLNSADFRLEVPRFDDDPHAFSVDLEPEQDSSLESIKRSRHRTSEICHEVSPKQEMLSIWQSQRSLRKVSPKLVVMEKPSPKPVFPTRKVSPRSVNVVQQRIVSVETNKHADTSVASVQTAPTKASRVVSLGQFIDLPGDQDFADQFRSWMVNELSQEDDEDEKVKFLNADFKSPHLIEKNGSVARIWRNGTVSEKQNPSYKLRSQKLQAAVEKMMETKDSELTFKTAQPVAKVTNNAHGASHKGQSGELLNLDFGIENITKGMNSFEVFEDNSPTPTPVAQRQTVPAGAGHNSAASRYAGLVPQARKGLRPLIPTDPNRVNSTSGAESYKSSKAIVEEAVQSEVQPEEEPRLVNGESGRLFVRLVGLEGLQLPGVKDRDAEFCVVLDNGIHTIKTKYFKLSQSISTVIEKEFELIVADKLEFIITLKMRYSKPKAKLVEVTETKTVKSKNKFARLFGAKDIVTTTKYVNKAAENDPWDSLFAADGSFARATMSFDDYKKAAWGKVQSTAVPLLNEWKRYGGKRTEPYTIGKLQTELLFIPRTLKHEILPASIKEALEFVQQAREQSSISHEGFMFQEGGDSPYWKRRFFKLQGTDLIAHHETTLRPRARINLKKVVALDYFGKDQGSQDSSLAEFRPPHKTMASLSSRNFSDTLLVNDGFRLKFSNGETIDFGADTKEEKSEWIQLVDEVTARNNFVKQPWIQLMLAKA</sequence>
<protein>
    <recommendedName>
        <fullName evidence="4">PH domain-containing protein</fullName>
    </recommendedName>
</protein>
<feature type="compositionally biased region" description="Polar residues" evidence="3">
    <location>
        <begin position="935"/>
        <end position="945"/>
    </location>
</feature>
<feature type="region of interest" description="Disordered" evidence="3">
    <location>
        <begin position="49"/>
        <end position="199"/>
    </location>
</feature>
<dbReference type="HOGENOM" id="CLU_259438_0_0_1"/>